<evidence type="ECO:0000313" key="1">
    <source>
        <dbReference type="EMBL" id="CAK9199945.1"/>
    </source>
</evidence>
<evidence type="ECO:0000313" key="2">
    <source>
        <dbReference type="Proteomes" id="UP001497512"/>
    </source>
</evidence>
<name>A0ABP0TLX6_9BRYO</name>
<keyword evidence="2" id="KW-1185">Reference proteome</keyword>
<protein>
    <submittedName>
        <fullName evidence="1">Uncharacterized protein</fullName>
    </submittedName>
</protein>
<sequence length="117" mass="12439">MHWKKTRDLEIKTVFSLLCETRQSQQLHQKSAAAECRNSPPDCGRLCARAAAPGPVEIVVAGGGRSGTDNVIGYIRRNSSLASSSDDPVLMHPTVLSPVLCCTNHSPAQLHPAGPAP</sequence>
<proteinExistence type="predicted"/>
<accession>A0ABP0TLX6</accession>
<gene>
    <name evidence="1" type="ORF">CSSPTR1EN2_LOCUS5190</name>
</gene>
<dbReference type="Proteomes" id="UP001497512">
    <property type="component" value="Chromosome 12"/>
</dbReference>
<reference evidence="1" key="1">
    <citation type="submission" date="2024-02" db="EMBL/GenBank/DDBJ databases">
        <authorList>
            <consortium name="ELIXIR-Norway"/>
            <consortium name="Elixir Norway"/>
        </authorList>
    </citation>
    <scope>NUCLEOTIDE SEQUENCE</scope>
</reference>
<dbReference type="EMBL" id="OZ019904">
    <property type="protein sequence ID" value="CAK9199945.1"/>
    <property type="molecule type" value="Genomic_DNA"/>
</dbReference>
<organism evidence="1 2">
    <name type="scientific">Sphagnum troendelagicum</name>
    <dbReference type="NCBI Taxonomy" id="128251"/>
    <lineage>
        <taxon>Eukaryota</taxon>
        <taxon>Viridiplantae</taxon>
        <taxon>Streptophyta</taxon>
        <taxon>Embryophyta</taxon>
        <taxon>Bryophyta</taxon>
        <taxon>Sphagnophytina</taxon>
        <taxon>Sphagnopsida</taxon>
        <taxon>Sphagnales</taxon>
        <taxon>Sphagnaceae</taxon>
        <taxon>Sphagnum</taxon>
    </lineage>
</organism>